<feature type="domain" description="Transcriptional regulator LmrA/YxaF-like C-terminal" evidence="5">
    <location>
        <begin position="83"/>
        <end position="179"/>
    </location>
</feature>
<comment type="caution">
    <text evidence="6">The sequence shown here is derived from an EMBL/GenBank/DDBJ whole genome shotgun (WGS) entry which is preliminary data.</text>
</comment>
<evidence type="ECO:0000313" key="6">
    <source>
        <dbReference type="EMBL" id="GAC58708.1"/>
    </source>
</evidence>
<dbReference type="RefSeq" id="WP_005943347.1">
    <property type="nucleotide sequence ID" value="NZ_ATVK01000062.1"/>
</dbReference>
<gene>
    <name evidence="6" type="ORF">GOHSU_46_00290</name>
</gene>
<keyword evidence="7" id="KW-1185">Reference proteome</keyword>
<dbReference type="AlphaFoldDB" id="L7LF73"/>
<reference evidence="6 7" key="1">
    <citation type="submission" date="2012-12" db="EMBL/GenBank/DDBJ databases">
        <title>Whole genome shotgun sequence of Gordonia hirsuta NBRC 16056.</title>
        <authorList>
            <person name="Isaki-Nakamura S."/>
            <person name="Hosoyama A."/>
            <person name="Tsuchikane K."/>
            <person name="Katsumata H."/>
            <person name="Baba S."/>
            <person name="Yamazaki S."/>
            <person name="Fujita N."/>
        </authorList>
    </citation>
    <scope>NUCLEOTIDE SEQUENCE [LARGE SCALE GENOMIC DNA]</scope>
    <source>
        <strain evidence="6 7">NBRC 16056</strain>
    </source>
</reference>
<evidence type="ECO:0000256" key="3">
    <source>
        <dbReference type="ARBA" id="ARBA00023163"/>
    </source>
</evidence>
<dbReference type="SUPFAM" id="SSF48498">
    <property type="entry name" value="Tetracyclin repressor-like, C-terminal domain"/>
    <property type="match status" value="1"/>
</dbReference>
<dbReference type="SUPFAM" id="SSF46689">
    <property type="entry name" value="Homeodomain-like"/>
    <property type="match status" value="1"/>
</dbReference>
<feature type="domain" description="HTH tetR-type" evidence="4">
    <location>
        <begin position="12"/>
        <end position="58"/>
    </location>
</feature>
<dbReference type="EMBL" id="BANT01000046">
    <property type="protein sequence ID" value="GAC58708.1"/>
    <property type="molecule type" value="Genomic_DNA"/>
</dbReference>
<proteinExistence type="predicted"/>
<dbReference type="PANTHER" id="PTHR47506:SF3">
    <property type="entry name" value="HTH-TYPE TRANSCRIPTIONAL REGULATOR LMRA"/>
    <property type="match status" value="1"/>
</dbReference>
<dbReference type="PANTHER" id="PTHR47506">
    <property type="entry name" value="TRANSCRIPTIONAL REGULATORY PROTEIN"/>
    <property type="match status" value="1"/>
</dbReference>
<keyword evidence="1" id="KW-0805">Transcription regulation</keyword>
<dbReference type="InterPro" id="IPR054156">
    <property type="entry name" value="YxaF_TetR_C"/>
</dbReference>
<protein>
    <submittedName>
        <fullName evidence="6">Putative TetR family transcriptional regulator</fullName>
    </submittedName>
</protein>
<evidence type="ECO:0000259" key="4">
    <source>
        <dbReference type="Pfam" id="PF00440"/>
    </source>
</evidence>
<dbReference type="GO" id="GO:0003677">
    <property type="term" value="F:DNA binding"/>
    <property type="evidence" value="ECO:0007669"/>
    <property type="project" value="UniProtKB-KW"/>
</dbReference>
<name>L7LF73_9ACTN</name>
<dbReference type="eggNOG" id="COG1309">
    <property type="taxonomic scope" value="Bacteria"/>
</dbReference>
<evidence type="ECO:0000313" key="7">
    <source>
        <dbReference type="Proteomes" id="UP000053405"/>
    </source>
</evidence>
<dbReference type="STRING" id="1121927.GOHSU_46_00290"/>
<evidence type="ECO:0000256" key="1">
    <source>
        <dbReference type="ARBA" id="ARBA00023015"/>
    </source>
</evidence>
<sequence length="184" mass="19863">MGRRSDARERMIASAAELLPSLGIQGTSFSRVIEHSGAPRGSVGHHFPGGKEEMIDAAVRIAGDRITRRLRRLAEDGLSYEQVIVALCDYFAEVLRQSDFRGGCPIAAAAFDDDLSDGIRTTAITVIDEWIDIIAGIRAAEGTPAPQARRDAENAIHTVEGALIMCKLRRSIEPLNSVRAAALP</sequence>
<keyword evidence="3" id="KW-0804">Transcription</keyword>
<evidence type="ECO:0000256" key="2">
    <source>
        <dbReference type="ARBA" id="ARBA00023125"/>
    </source>
</evidence>
<dbReference type="Proteomes" id="UP000053405">
    <property type="component" value="Unassembled WGS sequence"/>
</dbReference>
<keyword evidence="2" id="KW-0238">DNA-binding</keyword>
<evidence type="ECO:0000259" key="5">
    <source>
        <dbReference type="Pfam" id="PF21993"/>
    </source>
</evidence>
<dbReference type="InterPro" id="IPR036271">
    <property type="entry name" value="Tet_transcr_reg_TetR-rel_C_sf"/>
</dbReference>
<dbReference type="Gene3D" id="1.10.357.10">
    <property type="entry name" value="Tetracycline Repressor, domain 2"/>
    <property type="match status" value="1"/>
</dbReference>
<dbReference type="OrthoDB" id="4567939at2"/>
<accession>L7LF73</accession>
<dbReference type="Pfam" id="PF00440">
    <property type="entry name" value="TetR_N"/>
    <property type="match status" value="1"/>
</dbReference>
<dbReference type="InterPro" id="IPR001647">
    <property type="entry name" value="HTH_TetR"/>
</dbReference>
<dbReference type="InterPro" id="IPR009057">
    <property type="entry name" value="Homeodomain-like_sf"/>
</dbReference>
<organism evidence="6 7">
    <name type="scientific">Gordonia hirsuta DSM 44140 = NBRC 16056</name>
    <dbReference type="NCBI Taxonomy" id="1121927"/>
    <lineage>
        <taxon>Bacteria</taxon>
        <taxon>Bacillati</taxon>
        <taxon>Actinomycetota</taxon>
        <taxon>Actinomycetes</taxon>
        <taxon>Mycobacteriales</taxon>
        <taxon>Gordoniaceae</taxon>
        <taxon>Gordonia</taxon>
    </lineage>
</organism>
<dbReference type="Pfam" id="PF21993">
    <property type="entry name" value="TetR_C_13_2"/>
    <property type="match status" value="1"/>
</dbReference>